<feature type="domain" description="Nudix hydrolase" evidence="9">
    <location>
        <begin position="39"/>
        <end position="168"/>
    </location>
</feature>
<evidence type="ECO:0000256" key="4">
    <source>
        <dbReference type="ARBA" id="ARBA00016377"/>
    </source>
</evidence>
<sequence>MKWKVLESTYLHKEPWLTIRKDKCELPNGNIIPSFYVMEYPEWANAFCLTKEGKVVMVKQYRHGIGTIESELPGGVVEEGESMEEGIKREVLEETGYSFQKFEYLGKICANPSTTNNFMHMFLATGGEKVAEPDLDHSEEIDVELMSIEEVKQLVREDKMMQSLHVNCIMYALVRLGELKL</sequence>
<dbReference type="GO" id="GO:0006753">
    <property type="term" value="P:nucleoside phosphate metabolic process"/>
    <property type="evidence" value="ECO:0007669"/>
    <property type="project" value="TreeGrafter"/>
</dbReference>
<name>A0A5B8UE98_9BACT</name>
<evidence type="ECO:0000256" key="5">
    <source>
        <dbReference type="ARBA" id="ARBA00022801"/>
    </source>
</evidence>
<comment type="cofactor">
    <cofactor evidence="2">
        <name>Mg(2+)</name>
        <dbReference type="ChEBI" id="CHEBI:18420"/>
    </cofactor>
</comment>
<keyword evidence="11" id="KW-1185">Reference proteome</keyword>
<evidence type="ECO:0000256" key="2">
    <source>
        <dbReference type="ARBA" id="ARBA00001946"/>
    </source>
</evidence>
<dbReference type="GO" id="GO:0016462">
    <property type="term" value="F:pyrophosphatase activity"/>
    <property type="evidence" value="ECO:0007669"/>
    <property type="project" value="UniProtKB-ARBA"/>
</dbReference>
<reference evidence="10 11" key="1">
    <citation type="journal article" date="2015" name="Int. J. Syst. Evol. Microbiol.">
        <title>Flavisolibacter ginsenosidimutans sp. nov., with ginsenoside-converting activity isolated from soil used for cultivating ginseng.</title>
        <authorList>
            <person name="Zhao Y."/>
            <person name="Liu Q."/>
            <person name="Kang M.S."/>
            <person name="Jin F."/>
            <person name="Yu H."/>
            <person name="Im W.T."/>
        </authorList>
    </citation>
    <scope>NUCLEOTIDE SEQUENCE [LARGE SCALE GENOMIC DNA]</scope>
    <source>
        <strain evidence="10 11">Gsoil 636</strain>
    </source>
</reference>
<dbReference type="Gene3D" id="3.90.79.10">
    <property type="entry name" value="Nucleoside Triphosphate Pyrophosphohydrolase"/>
    <property type="match status" value="1"/>
</dbReference>
<evidence type="ECO:0000256" key="1">
    <source>
        <dbReference type="ARBA" id="ARBA00000847"/>
    </source>
</evidence>
<evidence type="ECO:0000259" key="9">
    <source>
        <dbReference type="PROSITE" id="PS51462"/>
    </source>
</evidence>
<dbReference type="GO" id="GO:0019693">
    <property type="term" value="P:ribose phosphate metabolic process"/>
    <property type="evidence" value="ECO:0007669"/>
    <property type="project" value="TreeGrafter"/>
</dbReference>
<dbReference type="CDD" id="cd03424">
    <property type="entry name" value="NUDIX_ADPRase_Nudt5_UGPPase_Nudt14"/>
    <property type="match status" value="1"/>
</dbReference>
<dbReference type="InterPro" id="IPR015797">
    <property type="entry name" value="NUDIX_hydrolase-like_dom_sf"/>
</dbReference>
<evidence type="ECO:0000313" key="11">
    <source>
        <dbReference type="Proteomes" id="UP000321204"/>
    </source>
</evidence>
<dbReference type="EMBL" id="CP042433">
    <property type="protein sequence ID" value="QEC54997.1"/>
    <property type="molecule type" value="Genomic_DNA"/>
</dbReference>
<evidence type="ECO:0000256" key="6">
    <source>
        <dbReference type="ARBA" id="ARBA00032162"/>
    </source>
</evidence>
<dbReference type="RefSeq" id="WP_146782809.1">
    <property type="nucleotide sequence ID" value="NZ_BAABIO010000006.1"/>
</dbReference>
<dbReference type="PROSITE" id="PS51462">
    <property type="entry name" value="NUDIX"/>
    <property type="match status" value="1"/>
</dbReference>
<dbReference type="PROSITE" id="PS00893">
    <property type="entry name" value="NUDIX_BOX"/>
    <property type="match status" value="1"/>
</dbReference>
<comment type="catalytic activity">
    <reaction evidence="1">
        <text>GDP-alpha-D-mannose + H2O = alpha-D-mannose 1-phosphate + GMP + 2 H(+)</text>
        <dbReference type="Rhea" id="RHEA:27978"/>
        <dbReference type="ChEBI" id="CHEBI:15377"/>
        <dbReference type="ChEBI" id="CHEBI:15378"/>
        <dbReference type="ChEBI" id="CHEBI:57527"/>
        <dbReference type="ChEBI" id="CHEBI:58115"/>
        <dbReference type="ChEBI" id="CHEBI:58409"/>
    </reaction>
</comment>
<dbReference type="InterPro" id="IPR000086">
    <property type="entry name" value="NUDIX_hydrolase_dom"/>
</dbReference>
<organism evidence="10 11">
    <name type="scientific">Flavisolibacter ginsenosidimutans</name>
    <dbReference type="NCBI Taxonomy" id="661481"/>
    <lineage>
        <taxon>Bacteria</taxon>
        <taxon>Pseudomonadati</taxon>
        <taxon>Bacteroidota</taxon>
        <taxon>Chitinophagia</taxon>
        <taxon>Chitinophagales</taxon>
        <taxon>Chitinophagaceae</taxon>
        <taxon>Flavisolibacter</taxon>
    </lineage>
</organism>
<gene>
    <name evidence="10" type="ORF">FSB75_03460</name>
</gene>
<dbReference type="Proteomes" id="UP000321204">
    <property type="component" value="Chromosome"/>
</dbReference>
<proteinExistence type="inferred from homology"/>
<dbReference type="PANTHER" id="PTHR11839:SF18">
    <property type="entry name" value="NUDIX HYDROLASE DOMAIN-CONTAINING PROTEIN"/>
    <property type="match status" value="1"/>
</dbReference>
<dbReference type="PRINTS" id="PR00502">
    <property type="entry name" value="NUDIXFAMILY"/>
</dbReference>
<accession>A0A5B8UE98</accession>
<keyword evidence="5 8" id="KW-0378">Hydrolase</keyword>
<dbReference type="InterPro" id="IPR020476">
    <property type="entry name" value="Nudix_hydrolase"/>
</dbReference>
<dbReference type="OrthoDB" id="9806150at2"/>
<evidence type="ECO:0000256" key="7">
    <source>
        <dbReference type="ARBA" id="ARBA00032272"/>
    </source>
</evidence>
<dbReference type="GO" id="GO:0005829">
    <property type="term" value="C:cytosol"/>
    <property type="evidence" value="ECO:0007669"/>
    <property type="project" value="TreeGrafter"/>
</dbReference>
<dbReference type="Pfam" id="PF00293">
    <property type="entry name" value="NUDIX"/>
    <property type="match status" value="1"/>
</dbReference>
<evidence type="ECO:0000256" key="3">
    <source>
        <dbReference type="ARBA" id="ARBA00007275"/>
    </source>
</evidence>
<dbReference type="KEGG" id="fgg:FSB75_03460"/>
<protein>
    <recommendedName>
        <fullName evidence="4">GDP-mannose pyrophosphatase</fullName>
    </recommendedName>
    <alternativeName>
        <fullName evidence="6">GDP-mannose hydrolase</fullName>
    </alternativeName>
    <alternativeName>
        <fullName evidence="7">GDPMK</fullName>
    </alternativeName>
</protein>
<comment type="similarity">
    <text evidence="3">Belongs to the Nudix hydrolase family. NudK subfamily.</text>
</comment>
<dbReference type="AlphaFoldDB" id="A0A5B8UE98"/>
<dbReference type="InterPro" id="IPR020084">
    <property type="entry name" value="NUDIX_hydrolase_CS"/>
</dbReference>
<dbReference type="PANTHER" id="PTHR11839">
    <property type="entry name" value="UDP/ADP-SUGAR PYROPHOSPHATASE"/>
    <property type="match status" value="1"/>
</dbReference>
<evidence type="ECO:0000256" key="8">
    <source>
        <dbReference type="RuleBase" id="RU003476"/>
    </source>
</evidence>
<dbReference type="SUPFAM" id="SSF55811">
    <property type="entry name" value="Nudix"/>
    <property type="match status" value="1"/>
</dbReference>
<evidence type="ECO:0000313" key="10">
    <source>
        <dbReference type="EMBL" id="QEC54997.1"/>
    </source>
</evidence>